<dbReference type="InterPro" id="IPR006145">
    <property type="entry name" value="PsdUridine_synth_RsuA/RluA"/>
</dbReference>
<gene>
    <name evidence="5" type="ORF">OCV99_10765</name>
</gene>
<comment type="similarity">
    <text evidence="2 3">Belongs to the pseudouridine synthase RluA family.</text>
</comment>
<feature type="domain" description="Pseudouridine synthase RsuA/RluA-like" evidence="4">
    <location>
        <begin position="89"/>
        <end position="241"/>
    </location>
</feature>
<dbReference type="PANTHER" id="PTHR21600:SF44">
    <property type="entry name" value="RIBOSOMAL LARGE SUBUNIT PSEUDOURIDINE SYNTHASE D"/>
    <property type="match status" value="1"/>
</dbReference>
<dbReference type="InterPro" id="IPR006225">
    <property type="entry name" value="PsdUridine_synth_RluC/D"/>
</dbReference>
<sequence length="296" mass="33935">MYRRIDYKIEKEYEGLRIELYLKRKGYSHQNLVTIKHMPESILVNGKFTYMNQRLSAGDCLTVQINETTCSEKIPPVQLPLSIVYEDEDIIVINKAAGMPIHPSLNNYTNSMANALAWYYKEQGKPFIFRCCNRLDRDTSGLTVVAKHLVSGNILSSMVSRREFHREYLAIVRGHVTPESGTINAPLARKPGTIIERTVDWEQGEPAITHYKMLDEKNGHSLISLRLETGRTHQIRIHMKHLGYPLIGDYLYNPDMEFITRQALHSHQIAFTHPITGAPMEFTAPLPEDMKAVLSR</sequence>
<dbReference type="NCBIfam" id="TIGR00005">
    <property type="entry name" value="rluA_subfam"/>
    <property type="match status" value="1"/>
</dbReference>
<dbReference type="CDD" id="cd02869">
    <property type="entry name" value="PseudoU_synth_RluA_like"/>
    <property type="match status" value="1"/>
</dbReference>
<keyword evidence="3" id="KW-0413">Isomerase</keyword>
<evidence type="ECO:0000256" key="1">
    <source>
        <dbReference type="ARBA" id="ARBA00000073"/>
    </source>
</evidence>
<name>A0ABT2RNM9_9FIRM</name>
<comment type="caution">
    <text evidence="5">The sequence shown here is derived from an EMBL/GenBank/DDBJ whole genome shotgun (WGS) entry which is preliminary data.</text>
</comment>
<dbReference type="EMBL" id="JAOQJU010000012">
    <property type="protein sequence ID" value="MCU6687024.1"/>
    <property type="molecule type" value="Genomic_DNA"/>
</dbReference>
<dbReference type="InterPro" id="IPR050188">
    <property type="entry name" value="RluA_PseudoU_synthase"/>
</dbReference>
<proteinExistence type="inferred from homology"/>
<dbReference type="PANTHER" id="PTHR21600">
    <property type="entry name" value="MITOCHONDRIAL RNA PSEUDOURIDINE SYNTHASE"/>
    <property type="match status" value="1"/>
</dbReference>
<accession>A0ABT2RNM9</accession>
<comment type="function">
    <text evidence="3">Responsible for synthesis of pseudouridine from uracil.</text>
</comment>
<evidence type="ECO:0000259" key="4">
    <source>
        <dbReference type="Pfam" id="PF00849"/>
    </source>
</evidence>
<keyword evidence="6" id="KW-1185">Reference proteome</keyword>
<evidence type="ECO:0000256" key="2">
    <source>
        <dbReference type="ARBA" id="ARBA00010876"/>
    </source>
</evidence>
<dbReference type="Gene3D" id="3.30.2350.10">
    <property type="entry name" value="Pseudouridine synthase"/>
    <property type="match status" value="1"/>
</dbReference>
<dbReference type="Pfam" id="PF00849">
    <property type="entry name" value="PseudoU_synth_2"/>
    <property type="match status" value="1"/>
</dbReference>
<dbReference type="Proteomes" id="UP001652431">
    <property type="component" value="Unassembled WGS sequence"/>
</dbReference>
<evidence type="ECO:0000256" key="3">
    <source>
        <dbReference type="RuleBase" id="RU362028"/>
    </source>
</evidence>
<dbReference type="InterPro" id="IPR020103">
    <property type="entry name" value="PsdUridine_synth_cat_dom_sf"/>
</dbReference>
<dbReference type="SUPFAM" id="SSF55120">
    <property type="entry name" value="Pseudouridine synthase"/>
    <property type="match status" value="1"/>
</dbReference>
<dbReference type="EC" id="5.4.99.-" evidence="3"/>
<comment type="catalytic activity">
    <reaction evidence="1 3">
        <text>a uridine in RNA = a pseudouridine in RNA</text>
        <dbReference type="Rhea" id="RHEA:48348"/>
        <dbReference type="Rhea" id="RHEA-COMP:12068"/>
        <dbReference type="Rhea" id="RHEA-COMP:12069"/>
        <dbReference type="ChEBI" id="CHEBI:65314"/>
        <dbReference type="ChEBI" id="CHEBI:65315"/>
    </reaction>
</comment>
<protein>
    <recommendedName>
        <fullName evidence="3">Pseudouridine synthase</fullName>
        <ecNumber evidence="3">5.4.99.-</ecNumber>
    </recommendedName>
</protein>
<organism evidence="5 6">
    <name type="scientific">Dorea acetigenes</name>
    <dbReference type="NCBI Taxonomy" id="2981787"/>
    <lineage>
        <taxon>Bacteria</taxon>
        <taxon>Bacillati</taxon>
        <taxon>Bacillota</taxon>
        <taxon>Clostridia</taxon>
        <taxon>Lachnospirales</taxon>
        <taxon>Lachnospiraceae</taxon>
        <taxon>Dorea</taxon>
    </lineage>
</organism>
<evidence type="ECO:0000313" key="6">
    <source>
        <dbReference type="Proteomes" id="UP001652431"/>
    </source>
</evidence>
<dbReference type="RefSeq" id="WP_158370510.1">
    <property type="nucleotide sequence ID" value="NZ_JAOQJU010000012.1"/>
</dbReference>
<reference evidence="5 6" key="1">
    <citation type="journal article" date="2021" name="ISME Commun">
        <title>Automated analysis of genomic sequences facilitates high-throughput and comprehensive description of bacteria.</title>
        <authorList>
            <person name="Hitch T.C.A."/>
        </authorList>
    </citation>
    <scope>NUCLEOTIDE SEQUENCE [LARGE SCALE GENOMIC DNA]</scope>
    <source>
        <strain evidence="5 6">Sanger_03</strain>
    </source>
</reference>
<evidence type="ECO:0000313" key="5">
    <source>
        <dbReference type="EMBL" id="MCU6687024.1"/>
    </source>
</evidence>